<feature type="domain" description="C2H2-type" evidence="2">
    <location>
        <begin position="168"/>
        <end position="188"/>
    </location>
</feature>
<dbReference type="PROSITE" id="PS00028">
    <property type="entry name" value="ZINC_FINGER_C2H2_1"/>
    <property type="match status" value="2"/>
</dbReference>
<dbReference type="EMBL" id="JAHWGI010001147">
    <property type="protein sequence ID" value="KAK3923506.1"/>
    <property type="molecule type" value="Genomic_DNA"/>
</dbReference>
<gene>
    <name evidence="3" type="ORF">KUF71_001914</name>
</gene>
<accession>A0AAE1HMQ3</accession>
<dbReference type="Proteomes" id="UP001219518">
    <property type="component" value="Unassembled WGS sequence"/>
</dbReference>
<proteinExistence type="predicted"/>
<dbReference type="SMART" id="SM00355">
    <property type="entry name" value="ZnF_C2H2"/>
    <property type="match status" value="2"/>
</dbReference>
<organism evidence="3 4">
    <name type="scientific">Frankliniella fusca</name>
    <dbReference type="NCBI Taxonomy" id="407009"/>
    <lineage>
        <taxon>Eukaryota</taxon>
        <taxon>Metazoa</taxon>
        <taxon>Ecdysozoa</taxon>
        <taxon>Arthropoda</taxon>
        <taxon>Hexapoda</taxon>
        <taxon>Insecta</taxon>
        <taxon>Pterygota</taxon>
        <taxon>Neoptera</taxon>
        <taxon>Paraneoptera</taxon>
        <taxon>Thysanoptera</taxon>
        <taxon>Terebrantia</taxon>
        <taxon>Thripoidea</taxon>
        <taxon>Thripidae</taxon>
        <taxon>Frankliniella</taxon>
    </lineage>
</organism>
<dbReference type="SUPFAM" id="SSF101447">
    <property type="entry name" value="Formin homology 2 domain (FH2 domain)"/>
    <property type="match status" value="1"/>
</dbReference>
<evidence type="ECO:0000256" key="1">
    <source>
        <dbReference type="SAM" id="MobiDB-lite"/>
    </source>
</evidence>
<feature type="compositionally biased region" description="Low complexity" evidence="1">
    <location>
        <begin position="45"/>
        <end position="78"/>
    </location>
</feature>
<evidence type="ECO:0000313" key="4">
    <source>
        <dbReference type="Proteomes" id="UP001219518"/>
    </source>
</evidence>
<name>A0AAE1HMQ3_9NEOP</name>
<feature type="compositionally biased region" description="Pro residues" evidence="1">
    <location>
        <begin position="79"/>
        <end position="93"/>
    </location>
</feature>
<sequence>MSSRIGVASVVAAEVEELRNENKMSQDLFADEDGGDCLGTPVEFSGISGSGTSSSPASQPIQPPRHAAPATPGATRAFRPPPPPPPPPPPSPASPQTVSSSPQLFTCLVCKKVLKTLRGFKGHKDRHSNYPSDEAQVASSSPAVVASASVVTPSPAASTSTEVESFTCPICKATLKTRRGFLKHQASHKLKDAFERMPDASKFKEEALHSIMQEILEEMLSEPTYETLSPKISFLQKVLEAKESEQWLGFVAELTNFISGLVFEKQTKILPANQFEEMQKKLNTYLNCNDNKLKEMILSVCSEPINHSLAGRLVFRIASKFLNKTQLWAIKNMRSSSLSSSDGNVRVQEMSEIEEKSFLVEMGNMLRAFYQRGIKSSSSEQWQKQSDCIKETFVDGQHPISRNQFLDASNWFSGEELCIVLSHHASCFFKIIELEIMSDFYSSSLQEVVEKVLENRELLDHWYYLTNSYFNEENSLLFLRELIGVYQKQTLHHEEKRKNRLEEKSVRASTVALRTHLQHNFIEKDEDNIFLEKDEDNI</sequence>
<feature type="domain" description="C2H2-type" evidence="2">
    <location>
        <begin position="107"/>
        <end position="127"/>
    </location>
</feature>
<dbReference type="Gene3D" id="3.30.160.60">
    <property type="entry name" value="Classic Zinc Finger"/>
    <property type="match status" value="1"/>
</dbReference>
<reference evidence="3" key="1">
    <citation type="submission" date="2021-07" db="EMBL/GenBank/DDBJ databases">
        <authorList>
            <person name="Catto M.A."/>
            <person name="Jacobson A."/>
            <person name="Kennedy G."/>
            <person name="Labadie P."/>
            <person name="Hunt B.G."/>
            <person name="Srinivasan R."/>
        </authorList>
    </citation>
    <scope>NUCLEOTIDE SEQUENCE</scope>
    <source>
        <strain evidence="3">PL_HMW_Pooled</strain>
        <tissue evidence="3">Head</tissue>
    </source>
</reference>
<protein>
    <submittedName>
        <fullName evidence="3">Protein pecanex</fullName>
    </submittedName>
</protein>
<reference evidence="3" key="2">
    <citation type="journal article" date="2023" name="BMC Genomics">
        <title>Pest status, molecular evolution, and epigenetic factors derived from the genome assembly of Frankliniella fusca, a thysanopteran phytovirus vector.</title>
        <authorList>
            <person name="Catto M.A."/>
            <person name="Labadie P.E."/>
            <person name="Jacobson A.L."/>
            <person name="Kennedy G.G."/>
            <person name="Srinivasan R."/>
            <person name="Hunt B.G."/>
        </authorList>
    </citation>
    <scope>NUCLEOTIDE SEQUENCE</scope>
    <source>
        <strain evidence="3">PL_HMW_Pooled</strain>
    </source>
</reference>
<dbReference type="AlphaFoldDB" id="A0AAE1HMQ3"/>
<evidence type="ECO:0000259" key="2">
    <source>
        <dbReference type="PROSITE" id="PS00028"/>
    </source>
</evidence>
<evidence type="ECO:0000313" key="3">
    <source>
        <dbReference type="EMBL" id="KAK3923506.1"/>
    </source>
</evidence>
<feature type="region of interest" description="Disordered" evidence="1">
    <location>
        <begin position="19"/>
        <end position="100"/>
    </location>
</feature>
<comment type="caution">
    <text evidence="3">The sequence shown here is derived from an EMBL/GenBank/DDBJ whole genome shotgun (WGS) entry which is preliminary data.</text>
</comment>
<dbReference type="InterPro" id="IPR013087">
    <property type="entry name" value="Znf_C2H2_type"/>
</dbReference>
<keyword evidence="4" id="KW-1185">Reference proteome</keyword>